<comment type="similarity">
    <text evidence="1">Belongs to the LysR transcriptional regulatory family.</text>
</comment>
<dbReference type="InterPro" id="IPR017685">
    <property type="entry name" value="ArgP"/>
</dbReference>
<dbReference type="NCBIfam" id="TIGR03298">
    <property type="entry name" value="argP"/>
    <property type="match status" value="1"/>
</dbReference>
<dbReference type="Gene3D" id="3.40.190.290">
    <property type="match status" value="1"/>
</dbReference>
<dbReference type="InterPro" id="IPR050176">
    <property type="entry name" value="LTTR"/>
</dbReference>
<evidence type="ECO:0000313" key="7">
    <source>
        <dbReference type="Proteomes" id="UP000198862"/>
    </source>
</evidence>
<dbReference type="OrthoDB" id="3252676at2"/>
<dbReference type="PANTHER" id="PTHR30579">
    <property type="entry name" value="TRANSCRIPTIONAL REGULATOR"/>
    <property type="match status" value="1"/>
</dbReference>
<keyword evidence="4" id="KW-0804">Transcription</keyword>
<evidence type="ECO:0000313" key="6">
    <source>
        <dbReference type="EMBL" id="SFB82437.1"/>
    </source>
</evidence>
<evidence type="ECO:0000256" key="2">
    <source>
        <dbReference type="ARBA" id="ARBA00023015"/>
    </source>
</evidence>
<dbReference type="Pfam" id="PF00126">
    <property type="entry name" value="HTH_1"/>
    <property type="match status" value="1"/>
</dbReference>
<dbReference type="PRINTS" id="PR00039">
    <property type="entry name" value="HTHLYSR"/>
</dbReference>
<sequence>MNQLDYKLLHALSVIIKQQSFEKAADELCITQPAVSQRIKQLEQLVAQPVLIRSHPIVATELGKKLLSHYQQVQQLEAELLPQILPDQPQSTLTINLATNADSLATWLIGALTPLINKHLIELNLIVADESRTLSKLKNGEVFGAISIQDTPLSGCEVTKLGTMNYILVASPEFKQKYFANGINSDTLKHAPGAAFDQKDDMHIKFIEQHFGLKGGSYPCHTVRSSEAFVELAKKGAAYSLIPELQIAKELTSGEIINILPNVKLTQNLYWHRWVLVKGVYKQISEAIIQSGFKALNISNI</sequence>
<protein>
    <submittedName>
        <fullName evidence="6">LysR family transcriptional regulator, chromosome initiation inhibitor</fullName>
    </submittedName>
</protein>
<dbReference type="PANTHER" id="PTHR30579:SF2">
    <property type="entry name" value="HTH-TYPE TRANSCRIPTIONAL REGULATOR ARGP"/>
    <property type="match status" value="1"/>
</dbReference>
<keyword evidence="7" id="KW-1185">Reference proteome</keyword>
<gene>
    <name evidence="6" type="ORF">SAMN02745724_00232</name>
</gene>
<proteinExistence type="inferred from homology"/>
<dbReference type="PROSITE" id="PS50931">
    <property type="entry name" value="HTH_LYSR"/>
    <property type="match status" value="1"/>
</dbReference>
<dbReference type="AlphaFoldDB" id="A0A1I1E5T0"/>
<dbReference type="InterPro" id="IPR000847">
    <property type="entry name" value="LysR_HTH_N"/>
</dbReference>
<dbReference type="GO" id="GO:0003677">
    <property type="term" value="F:DNA binding"/>
    <property type="evidence" value="ECO:0007669"/>
    <property type="project" value="UniProtKB-KW"/>
</dbReference>
<dbReference type="EMBL" id="FOLO01000001">
    <property type="protein sequence ID" value="SFB82437.1"/>
    <property type="molecule type" value="Genomic_DNA"/>
</dbReference>
<evidence type="ECO:0000256" key="4">
    <source>
        <dbReference type="ARBA" id="ARBA00023163"/>
    </source>
</evidence>
<dbReference type="InterPro" id="IPR005119">
    <property type="entry name" value="LysR_subst-bd"/>
</dbReference>
<name>A0A1I1E5T0_9GAMM</name>
<dbReference type="Proteomes" id="UP000198862">
    <property type="component" value="Unassembled WGS sequence"/>
</dbReference>
<organism evidence="6 7">
    <name type="scientific">Pseudoalteromonas denitrificans DSM 6059</name>
    <dbReference type="NCBI Taxonomy" id="1123010"/>
    <lineage>
        <taxon>Bacteria</taxon>
        <taxon>Pseudomonadati</taxon>
        <taxon>Pseudomonadota</taxon>
        <taxon>Gammaproteobacteria</taxon>
        <taxon>Alteromonadales</taxon>
        <taxon>Pseudoalteromonadaceae</taxon>
        <taxon>Pseudoalteromonas</taxon>
    </lineage>
</organism>
<dbReference type="RefSeq" id="WP_091979000.1">
    <property type="nucleotide sequence ID" value="NZ_FOLO01000001.1"/>
</dbReference>
<keyword evidence="2" id="KW-0805">Transcription regulation</keyword>
<dbReference type="STRING" id="1123010.SAMN02745724_00232"/>
<evidence type="ECO:0000259" key="5">
    <source>
        <dbReference type="PROSITE" id="PS50931"/>
    </source>
</evidence>
<dbReference type="InterPro" id="IPR036390">
    <property type="entry name" value="WH_DNA-bd_sf"/>
</dbReference>
<reference evidence="6 7" key="1">
    <citation type="submission" date="2016-10" db="EMBL/GenBank/DDBJ databases">
        <authorList>
            <person name="de Groot N.N."/>
        </authorList>
    </citation>
    <scope>NUCLEOTIDE SEQUENCE [LARGE SCALE GENOMIC DNA]</scope>
    <source>
        <strain evidence="6 7">DSM 6059</strain>
    </source>
</reference>
<dbReference type="GO" id="GO:0003700">
    <property type="term" value="F:DNA-binding transcription factor activity"/>
    <property type="evidence" value="ECO:0007669"/>
    <property type="project" value="InterPro"/>
</dbReference>
<dbReference type="NCBIfam" id="NF009888">
    <property type="entry name" value="PRK13348.1"/>
    <property type="match status" value="1"/>
</dbReference>
<dbReference type="Gene3D" id="1.10.10.10">
    <property type="entry name" value="Winged helix-like DNA-binding domain superfamily/Winged helix DNA-binding domain"/>
    <property type="match status" value="1"/>
</dbReference>
<evidence type="ECO:0000256" key="3">
    <source>
        <dbReference type="ARBA" id="ARBA00023125"/>
    </source>
</evidence>
<accession>A0A1I1E5T0</accession>
<evidence type="ECO:0000256" key="1">
    <source>
        <dbReference type="ARBA" id="ARBA00009437"/>
    </source>
</evidence>
<dbReference type="CDD" id="cd08428">
    <property type="entry name" value="PBP2_IciA_ArgP"/>
    <property type="match status" value="1"/>
</dbReference>
<keyword evidence="3" id="KW-0238">DNA-binding</keyword>
<dbReference type="Pfam" id="PF03466">
    <property type="entry name" value="LysR_substrate"/>
    <property type="match status" value="1"/>
</dbReference>
<feature type="domain" description="HTH lysR-type" evidence="5">
    <location>
        <begin position="4"/>
        <end position="60"/>
    </location>
</feature>
<dbReference type="NCBIfam" id="NF002964">
    <property type="entry name" value="PRK03635.1"/>
    <property type="match status" value="1"/>
</dbReference>
<dbReference type="SUPFAM" id="SSF46785">
    <property type="entry name" value="Winged helix' DNA-binding domain"/>
    <property type="match status" value="1"/>
</dbReference>
<dbReference type="InterPro" id="IPR036388">
    <property type="entry name" value="WH-like_DNA-bd_sf"/>
</dbReference>
<dbReference type="SUPFAM" id="SSF53850">
    <property type="entry name" value="Periplasmic binding protein-like II"/>
    <property type="match status" value="1"/>
</dbReference>